<dbReference type="OrthoDB" id="5381924at2"/>
<dbReference type="EMBL" id="VIFM01000059">
    <property type="protein sequence ID" value="TQF14751.1"/>
    <property type="molecule type" value="Genomic_DNA"/>
</dbReference>
<proteinExistence type="predicted"/>
<reference evidence="1 2" key="1">
    <citation type="submission" date="2019-06" db="EMBL/GenBank/DDBJ databases">
        <authorList>
            <person name="Livingstone P."/>
            <person name="Whitworth D."/>
        </authorList>
    </citation>
    <scope>NUCLEOTIDE SEQUENCE [LARGE SCALE GENOMIC DNA]</scope>
    <source>
        <strain evidence="1 2">AM401</strain>
    </source>
</reference>
<sequence>MNEREAYLQKMDAEKKRIDARIAEVEAQSDIRKADEEVKELHGVKQRREAFRGKLEEWRQRGTEDFERGKKELLRACDDTNKSLVDAEEKAGVRRATYERKREAELRELGAQFDGWEASISQSRAEDSLLTKQELQFLRGSFKSTGDALRRLMSAKGGEWSRLRGEYEASWKELLDNSRKIRADGADASQSPPSPS</sequence>
<evidence type="ECO:0000313" key="2">
    <source>
        <dbReference type="Proteomes" id="UP000315369"/>
    </source>
</evidence>
<dbReference type="AlphaFoldDB" id="A0A540X0G6"/>
<dbReference type="Proteomes" id="UP000315369">
    <property type="component" value="Unassembled WGS sequence"/>
</dbReference>
<name>A0A540X0G6_9BACT</name>
<accession>A0A540X0G6</accession>
<protein>
    <submittedName>
        <fullName evidence="1">Uncharacterized protein</fullName>
    </submittedName>
</protein>
<gene>
    <name evidence="1" type="ORF">FJV41_16940</name>
</gene>
<dbReference type="RefSeq" id="WP_141643535.1">
    <property type="nucleotide sequence ID" value="NZ_VIFM01000059.1"/>
</dbReference>
<comment type="caution">
    <text evidence="1">The sequence shown here is derived from an EMBL/GenBank/DDBJ whole genome shotgun (WGS) entry which is preliminary data.</text>
</comment>
<organism evidence="1 2">
    <name type="scientific">Myxococcus llanfairpwllgwyngyllgogerychwyrndrobwllllantysiliogogogochensis</name>
    <dbReference type="NCBI Taxonomy" id="2590453"/>
    <lineage>
        <taxon>Bacteria</taxon>
        <taxon>Pseudomonadati</taxon>
        <taxon>Myxococcota</taxon>
        <taxon>Myxococcia</taxon>
        <taxon>Myxococcales</taxon>
        <taxon>Cystobacterineae</taxon>
        <taxon>Myxococcaceae</taxon>
        <taxon>Myxococcus</taxon>
    </lineage>
</organism>
<keyword evidence="2" id="KW-1185">Reference proteome</keyword>
<evidence type="ECO:0000313" key="1">
    <source>
        <dbReference type="EMBL" id="TQF14751.1"/>
    </source>
</evidence>